<dbReference type="Proteomes" id="UP000292933">
    <property type="component" value="Unassembled WGS sequence"/>
</dbReference>
<dbReference type="PANTHER" id="PTHR37469">
    <property type="entry name" value="CELLOBIONIC ACID PHOSPHORYLASE-RELATED"/>
    <property type="match status" value="1"/>
</dbReference>
<dbReference type="InterPro" id="IPR052047">
    <property type="entry name" value="GH94_Enzymes"/>
</dbReference>
<accession>A0A8B3RP89</accession>
<organism evidence="1 2">
    <name type="scientific">Bifidobacterium pseudolongum subsp. globosum</name>
    <dbReference type="NCBI Taxonomy" id="1690"/>
    <lineage>
        <taxon>Bacteria</taxon>
        <taxon>Bacillati</taxon>
        <taxon>Actinomycetota</taxon>
        <taxon>Actinomycetes</taxon>
        <taxon>Bifidobacteriales</taxon>
        <taxon>Bifidobacteriaceae</taxon>
        <taxon>Bifidobacterium</taxon>
    </lineage>
</organism>
<evidence type="ECO:0000313" key="2">
    <source>
        <dbReference type="Proteomes" id="UP000292933"/>
    </source>
</evidence>
<proteinExistence type="predicted"/>
<name>A0A8B3RP89_9BIFI</name>
<dbReference type="Gene3D" id="2.60.420.10">
    <property type="entry name" value="Maltose phosphorylase, domain 3"/>
    <property type="match status" value="1"/>
</dbReference>
<dbReference type="GO" id="GO:0005975">
    <property type="term" value="P:carbohydrate metabolic process"/>
    <property type="evidence" value="ECO:0007669"/>
    <property type="project" value="InterPro"/>
</dbReference>
<dbReference type="AlphaFoldDB" id="A0A8B3RP89"/>
<comment type="caution">
    <text evidence="1">The sequence shown here is derived from an EMBL/GenBank/DDBJ whole genome shotgun (WGS) entry which is preliminary data.</text>
</comment>
<sequence>MDVSQYLLGVQPTFDSLRLEPHLPAQFTELHIEREWRGVRYVIDARRTGKASLTVDGKPVSGTTVPIAAPGTEEVHVSLNF</sequence>
<gene>
    <name evidence="1" type="ORF">PG1780B_0106</name>
</gene>
<dbReference type="PANTHER" id="PTHR37469:SF2">
    <property type="entry name" value="CELLOBIONIC ACID PHOSPHORYLASE"/>
    <property type="match status" value="1"/>
</dbReference>
<dbReference type="SUPFAM" id="SSF48208">
    <property type="entry name" value="Six-hairpin glycosidases"/>
    <property type="match status" value="1"/>
</dbReference>
<dbReference type="EMBL" id="RYVC01000002">
    <property type="protein sequence ID" value="RYQ47964.1"/>
    <property type="molecule type" value="Genomic_DNA"/>
</dbReference>
<protein>
    <submittedName>
        <fullName evidence="1">Cellobiose phosphorylase</fullName>
    </submittedName>
</protein>
<evidence type="ECO:0000313" key="1">
    <source>
        <dbReference type="EMBL" id="RYQ47964.1"/>
    </source>
</evidence>
<reference evidence="1 2" key="1">
    <citation type="submission" date="2018-12" db="EMBL/GenBank/DDBJ databases">
        <title>Unveiling genomic diversity among members of the Bifidobacterium pseudolongum species, a widely distributed gut commensal of the animal kingdom.</title>
        <authorList>
            <person name="Lugli G.A."/>
            <person name="Duranti S."/>
            <person name="Albert K."/>
            <person name="Mancabelli L."/>
            <person name="Napoli S."/>
            <person name="Viappiani A."/>
            <person name="Anzalone R."/>
            <person name="Longhi G."/>
            <person name="Milani C."/>
            <person name="Turroni F."/>
            <person name="Alessandri G."/>
            <person name="Sela D.A."/>
            <person name="Van Sinderen D."/>
            <person name="Ventura M."/>
        </authorList>
    </citation>
    <scope>NUCLEOTIDE SEQUENCE [LARGE SCALE GENOMIC DNA]</scope>
    <source>
        <strain evidence="1 2">1780B</strain>
    </source>
</reference>
<dbReference type="InterPro" id="IPR008928">
    <property type="entry name" value="6-hairpin_glycosidase_sf"/>
</dbReference>